<proteinExistence type="predicted"/>
<dbReference type="Proteomes" id="UP000193380">
    <property type="component" value="Unassembled WGS sequence"/>
</dbReference>
<dbReference type="EMBL" id="FR905520">
    <property type="protein sequence ID" value="CDQ79924.1"/>
    <property type="molecule type" value="Genomic_DNA"/>
</dbReference>
<evidence type="ECO:0000313" key="2">
    <source>
        <dbReference type="EMBL" id="CDQ79924.1"/>
    </source>
</evidence>
<evidence type="ECO:0000313" key="3">
    <source>
        <dbReference type="Proteomes" id="UP000193380"/>
    </source>
</evidence>
<feature type="domain" description="Reverse transcriptase" evidence="1">
    <location>
        <begin position="1"/>
        <end position="115"/>
    </location>
</feature>
<reference evidence="2" key="1">
    <citation type="journal article" date="2014" name="Nat. Commun.">
        <title>The rainbow trout genome provides novel insights into evolution after whole-genome duplication in vertebrates.</title>
        <authorList>
            <person name="Berthelot C."/>
            <person name="Brunet F."/>
            <person name="Chalopin D."/>
            <person name="Juanchich A."/>
            <person name="Bernard M."/>
            <person name="Noel B."/>
            <person name="Bento P."/>
            <person name="Da Silva C."/>
            <person name="Labadie K."/>
            <person name="Alberti A."/>
            <person name="Aury J.M."/>
            <person name="Louis A."/>
            <person name="Dehais P."/>
            <person name="Bardou P."/>
            <person name="Montfort J."/>
            <person name="Klopp C."/>
            <person name="Cabau C."/>
            <person name="Gaspin C."/>
            <person name="Thorgaard G.H."/>
            <person name="Boussaha M."/>
            <person name="Quillet E."/>
            <person name="Guyomard R."/>
            <person name="Galiana D."/>
            <person name="Bobe J."/>
            <person name="Volff J.N."/>
            <person name="Genet C."/>
            <person name="Wincker P."/>
            <person name="Jaillon O."/>
            <person name="Roest Crollius H."/>
            <person name="Guiguen Y."/>
        </authorList>
    </citation>
    <scope>NUCLEOTIDE SEQUENCE [LARGE SCALE GENOMIC DNA]</scope>
</reference>
<accession>A0A060XS28</accession>
<dbReference type="AlphaFoldDB" id="A0A060XS28"/>
<sequence>MGVPQGSILGQTLFSVYINDVALAAGDSLIHLYADDTILYTSGPSLDTVLSNLQTSFNAIQHSFRGLQLLLNASKTKCMLFNRSLPAPARPTSITTLDGSDLEYVDIYKYLGVWLDCKLSFQTHIKHLQSKIKSRVGFLFRNNASFTHAAKLTLVKLTIIPILDFGDVIYKIASNTLLSKLDAVYHSVIRFVTKAPYTTHHCDLYALVGWPPLHIRRQTHWLQIIYKSMLGKAPPYLSSLVTMATPTRSTRSSRCISLIIPKANTSFGRLSFQFSAASDWNELQKSLKLETFISLTNFKHLLSEQLTDRCSCT</sequence>
<protein>
    <recommendedName>
        <fullName evidence="1">Reverse transcriptase domain-containing protein</fullName>
    </recommendedName>
</protein>
<organism evidence="2 3">
    <name type="scientific">Oncorhynchus mykiss</name>
    <name type="common">Rainbow trout</name>
    <name type="synonym">Salmo gairdneri</name>
    <dbReference type="NCBI Taxonomy" id="8022"/>
    <lineage>
        <taxon>Eukaryota</taxon>
        <taxon>Metazoa</taxon>
        <taxon>Chordata</taxon>
        <taxon>Craniata</taxon>
        <taxon>Vertebrata</taxon>
        <taxon>Euteleostomi</taxon>
        <taxon>Actinopterygii</taxon>
        <taxon>Neopterygii</taxon>
        <taxon>Teleostei</taxon>
        <taxon>Protacanthopterygii</taxon>
        <taxon>Salmoniformes</taxon>
        <taxon>Salmonidae</taxon>
        <taxon>Salmoninae</taxon>
        <taxon>Oncorhynchus</taxon>
    </lineage>
</organism>
<gene>
    <name evidence="2" type="ORF">GSONMT00001761001</name>
</gene>
<reference evidence="2" key="2">
    <citation type="submission" date="2014-03" db="EMBL/GenBank/DDBJ databases">
        <authorList>
            <person name="Genoscope - CEA"/>
        </authorList>
    </citation>
    <scope>NUCLEOTIDE SEQUENCE</scope>
</reference>
<dbReference type="PANTHER" id="PTHR33332">
    <property type="entry name" value="REVERSE TRANSCRIPTASE DOMAIN-CONTAINING PROTEIN"/>
    <property type="match status" value="1"/>
</dbReference>
<dbReference type="PaxDb" id="8022-A0A060XS28"/>
<name>A0A060XS28_ONCMY</name>
<dbReference type="InterPro" id="IPR000477">
    <property type="entry name" value="RT_dom"/>
</dbReference>
<dbReference type="STRING" id="8022.A0A060XS28"/>
<dbReference type="Pfam" id="PF00078">
    <property type="entry name" value="RVT_1"/>
    <property type="match status" value="1"/>
</dbReference>
<dbReference type="PROSITE" id="PS50878">
    <property type="entry name" value="RT_POL"/>
    <property type="match status" value="1"/>
</dbReference>
<evidence type="ECO:0000259" key="1">
    <source>
        <dbReference type="PROSITE" id="PS50878"/>
    </source>
</evidence>